<evidence type="ECO:0000313" key="8">
    <source>
        <dbReference type="Proteomes" id="UP000639643"/>
    </source>
</evidence>
<feature type="domain" description="FAD-binding" evidence="6">
    <location>
        <begin position="5"/>
        <end position="181"/>
    </location>
</feature>
<accession>A0A8H6JMU2</accession>
<evidence type="ECO:0000256" key="5">
    <source>
        <dbReference type="ARBA" id="ARBA00023033"/>
    </source>
</evidence>
<dbReference type="Pfam" id="PF01494">
    <property type="entry name" value="FAD_binding_3"/>
    <property type="match status" value="2"/>
</dbReference>
<dbReference type="OrthoDB" id="655030at2759"/>
<dbReference type="AlphaFoldDB" id="A0A8H6JMU2"/>
<keyword evidence="2" id="KW-0285">Flavoprotein</keyword>
<sequence length="438" mass="47210">MAPFKVGIIGGGLAGALLANGLINNDVNVAVYERDLAGSKREGYQIRLGGPADEAFDACLTQDVKDAIQAKLGKSAGAASTAPTICSSRFKPILDLTKASGYSKSAAINRVVLRDILLGPVQRAGCIQFDKKLERYEIERRADGTDRVVVYFADGCVDECDLLIGADGSRSKVNEQLGAQNIVEIDSHFMLLNKGSLPRHRIKTLPSRLLNGPIITFCGGTTFFFASSSQPVGGQQESSDVPVEYDESQASFYWGLTVPRDRCPGGDTEKLLDDKFQFCLDVVADWAPEFRTMVSAGAEDGQTDNIASVPIRAAKPLPSGWRDMASAKTSGDKHRGHPRVWLIGDAVHAMQPTRGMGGNQAMRDCADALPEILNLNAAAKAGRELSNQNVAQALAAYEDKMLTRSFEWVRKSGGTSIMVRILHPLPLLSNGCDLCYRG</sequence>
<protein>
    <submittedName>
        <fullName evidence="7">FAD dependent oxidoreductase/monooxygenase</fullName>
    </submittedName>
</protein>
<name>A0A8H6JMU2_9PEZI</name>
<dbReference type="GO" id="GO:0004497">
    <property type="term" value="F:monooxygenase activity"/>
    <property type="evidence" value="ECO:0007669"/>
    <property type="project" value="UniProtKB-KW"/>
</dbReference>
<comment type="cofactor">
    <cofactor evidence="1">
        <name>FAD</name>
        <dbReference type="ChEBI" id="CHEBI:57692"/>
    </cofactor>
</comment>
<evidence type="ECO:0000256" key="2">
    <source>
        <dbReference type="ARBA" id="ARBA00022630"/>
    </source>
</evidence>
<evidence type="ECO:0000256" key="1">
    <source>
        <dbReference type="ARBA" id="ARBA00001974"/>
    </source>
</evidence>
<dbReference type="SUPFAM" id="SSF51905">
    <property type="entry name" value="FAD/NAD(P)-binding domain"/>
    <property type="match status" value="1"/>
</dbReference>
<reference evidence="7" key="1">
    <citation type="journal article" date="2020" name="Phytopathology">
        <title>Genome Sequence Resources of Colletotrichum truncatum, C. plurivorum, C. musicola, and C. sojae: Four Species Pathogenic to Soybean (Glycine max).</title>
        <authorList>
            <person name="Rogerio F."/>
            <person name="Boufleur T.R."/>
            <person name="Ciampi-Guillardi M."/>
            <person name="Sukno S.A."/>
            <person name="Thon M.R."/>
            <person name="Massola Junior N.S."/>
            <person name="Baroncelli R."/>
        </authorList>
    </citation>
    <scope>NUCLEOTIDE SEQUENCE</scope>
    <source>
        <strain evidence="7">LFN0074</strain>
    </source>
</reference>
<comment type="caution">
    <text evidence="7">The sequence shown here is derived from an EMBL/GenBank/DDBJ whole genome shotgun (WGS) entry which is preliminary data.</text>
</comment>
<evidence type="ECO:0000313" key="7">
    <source>
        <dbReference type="EMBL" id="KAF6816042.1"/>
    </source>
</evidence>
<dbReference type="PANTHER" id="PTHR47178">
    <property type="entry name" value="MONOOXYGENASE, FAD-BINDING"/>
    <property type="match status" value="1"/>
</dbReference>
<dbReference type="EMBL" id="WIGM01000684">
    <property type="protein sequence ID" value="KAF6816042.1"/>
    <property type="molecule type" value="Genomic_DNA"/>
</dbReference>
<gene>
    <name evidence="7" type="ORF">CMUS01_12336</name>
</gene>
<keyword evidence="3" id="KW-0274">FAD</keyword>
<dbReference type="InterPro" id="IPR036188">
    <property type="entry name" value="FAD/NAD-bd_sf"/>
</dbReference>
<dbReference type="GO" id="GO:0071949">
    <property type="term" value="F:FAD binding"/>
    <property type="evidence" value="ECO:0007669"/>
    <property type="project" value="InterPro"/>
</dbReference>
<keyword evidence="5 7" id="KW-0503">Monooxygenase</keyword>
<evidence type="ECO:0000256" key="4">
    <source>
        <dbReference type="ARBA" id="ARBA00023002"/>
    </source>
</evidence>
<keyword evidence="8" id="KW-1185">Reference proteome</keyword>
<dbReference type="PANTHER" id="PTHR47178:SF5">
    <property type="entry name" value="FAD-BINDING DOMAIN-CONTAINING PROTEIN"/>
    <property type="match status" value="1"/>
</dbReference>
<dbReference type="Proteomes" id="UP000639643">
    <property type="component" value="Unassembled WGS sequence"/>
</dbReference>
<feature type="domain" description="FAD-binding" evidence="6">
    <location>
        <begin position="337"/>
        <end position="368"/>
    </location>
</feature>
<dbReference type="InterPro" id="IPR002938">
    <property type="entry name" value="FAD-bd"/>
</dbReference>
<proteinExistence type="predicted"/>
<evidence type="ECO:0000256" key="3">
    <source>
        <dbReference type="ARBA" id="ARBA00022827"/>
    </source>
</evidence>
<keyword evidence="4" id="KW-0560">Oxidoreductase</keyword>
<organism evidence="7 8">
    <name type="scientific">Colletotrichum musicola</name>
    <dbReference type="NCBI Taxonomy" id="2175873"/>
    <lineage>
        <taxon>Eukaryota</taxon>
        <taxon>Fungi</taxon>
        <taxon>Dikarya</taxon>
        <taxon>Ascomycota</taxon>
        <taxon>Pezizomycotina</taxon>
        <taxon>Sordariomycetes</taxon>
        <taxon>Hypocreomycetidae</taxon>
        <taxon>Glomerellales</taxon>
        <taxon>Glomerellaceae</taxon>
        <taxon>Colletotrichum</taxon>
        <taxon>Colletotrichum orchidearum species complex</taxon>
    </lineage>
</organism>
<dbReference type="Gene3D" id="3.50.50.60">
    <property type="entry name" value="FAD/NAD(P)-binding domain"/>
    <property type="match status" value="1"/>
</dbReference>
<dbReference type="PRINTS" id="PR00420">
    <property type="entry name" value="RNGMNOXGNASE"/>
</dbReference>
<evidence type="ECO:0000259" key="6">
    <source>
        <dbReference type="Pfam" id="PF01494"/>
    </source>
</evidence>